<gene>
    <name evidence="2" type="ORF">D3H35_07600</name>
</gene>
<comment type="caution">
    <text evidence="2">The sequence shown here is derived from an EMBL/GenBank/DDBJ whole genome shotgun (WGS) entry which is preliminary data.</text>
</comment>
<proteinExistence type="predicted"/>
<evidence type="ECO:0000313" key="2">
    <source>
        <dbReference type="EMBL" id="RIE04440.1"/>
    </source>
</evidence>
<dbReference type="Pfam" id="PF07833">
    <property type="entry name" value="Cu_amine_oxidN1"/>
    <property type="match status" value="1"/>
</dbReference>
<feature type="domain" description="Copper amine oxidase-like N-terminal" evidence="1">
    <location>
        <begin position="1"/>
        <end position="52"/>
    </location>
</feature>
<dbReference type="Gene3D" id="3.30.457.10">
    <property type="entry name" value="Copper amine oxidase-like, N-terminal domain"/>
    <property type="match status" value="1"/>
</dbReference>
<evidence type="ECO:0000259" key="1">
    <source>
        <dbReference type="Pfam" id="PF07833"/>
    </source>
</evidence>
<dbReference type="InterPro" id="IPR012854">
    <property type="entry name" value="Cu_amine_oxidase-like_N"/>
</dbReference>
<dbReference type="InterPro" id="IPR036582">
    <property type="entry name" value="Mao_N_sf"/>
</dbReference>
<evidence type="ECO:0000313" key="3">
    <source>
        <dbReference type="Proteomes" id="UP000266340"/>
    </source>
</evidence>
<organism evidence="2 3">
    <name type="scientific">Cohnella faecalis</name>
    <dbReference type="NCBI Taxonomy" id="2315694"/>
    <lineage>
        <taxon>Bacteria</taxon>
        <taxon>Bacillati</taxon>
        <taxon>Bacillota</taxon>
        <taxon>Bacilli</taxon>
        <taxon>Bacillales</taxon>
        <taxon>Paenibacillaceae</taxon>
        <taxon>Cohnella</taxon>
    </lineage>
</organism>
<dbReference type="EMBL" id="QXJM01000027">
    <property type="protein sequence ID" value="RIE04440.1"/>
    <property type="molecule type" value="Genomic_DNA"/>
</dbReference>
<reference evidence="2 3" key="1">
    <citation type="submission" date="2018-09" db="EMBL/GenBank/DDBJ databases">
        <title>Cohnella cavernae sp. nov., isolated from a karst cave.</title>
        <authorList>
            <person name="Zhu H."/>
        </authorList>
    </citation>
    <scope>NUCLEOTIDE SEQUENCE [LARGE SCALE GENOMIC DNA]</scope>
    <source>
        <strain evidence="2 3">K2E09-144</strain>
    </source>
</reference>
<dbReference type="OrthoDB" id="9794671at2"/>
<accession>A0A398CQJ9</accession>
<sequence>MQIGSLTALVNGKSVILDAAPFIRNGASYVPLRFASQSLGLLVQWYSAEKVIRLSTNYVTLNIKNVLGDKVTNEEVSVRLLAKEPQQEPYSLDHRQATMEMTAAAGKRI</sequence>
<dbReference type="SUPFAM" id="SSF55383">
    <property type="entry name" value="Copper amine oxidase, domain N"/>
    <property type="match status" value="1"/>
</dbReference>
<dbReference type="AlphaFoldDB" id="A0A398CQJ9"/>
<protein>
    <submittedName>
        <fullName evidence="2">Copper amine oxidase N-terminal domain-containing protein</fullName>
    </submittedName>
</protein>
<keyword evidence="3" id="KW-1185">Reference proteome</keyword>
<dbReference type="Proteomes" id="UP000266340">
    <property type="component" value="Unassembled WGS sequence"/>
</dbReference>
<name>A0A398CQJ9_9BACL</name>